<evidence type="ECO:0000313" key="1">
    <source>
        <dbReference type="EMBL" id="SVD22632.1"/>
    </source>
</evidence>
<sequence>VQLLQKCCLGMRHFWLAHLLQWISYLISIVQL</sequence>
<accession>A0A382TLJ1</accession>
<gene>
    <name evidence="1" type="ORF">METZ01_LOCUS375486</name>
</gene>
<dbReference type="EMBL" id="UINC01137350">
    <property type="protein sequence ID" value="SVD22632.1"/>
    <property type="molecule type" value="Genomic_DNA"/>
</dbReference>
<organism evidence="1">
    <name type="scientific">marine metagenome</name>
    <dbReference type="NCBI Taxonomy" id="408172"/>
    <lineage>
        <taxon>unclassified sequences</taxon>
        <taxon>metagenomes</taxon>
        <taxon>ecological metagenomes</taxon>
    </lineage>
</organism>
<proteinExistence type="predicted"/>
<dbReference type="AlphaFoldDB" id="A0A382TLJ1"/>
<reference evidence="1" key="1">
    <citation type="submission" date="2018-05" db="EMBL/GenBank/DDBJ databases">
        <authorList>
            <person name="Lanie J.A."/>
            <person name="Ng W.-L."/>
            <person name="Kazmierczak K.M."/>
            <person name="Andrzejewski T.M."/>
            <person name="Davidsen T.M."/>
            <person name="Wayne K.J."/>
            <person name="Tettelin H."/>
            <person name="Glass J.I."/>
            <person name="Rusch D."/>
            <person name="Podicherti R."/>
            <person name="Tsui H.-C.T."/>
            <person name="Winkler M.E."/>
        </authorList>
    </citation>
    <scope>NUCLEOTIDE SEQUENCE</scope>
</reference>
<name>A0A382TLJ1_9ZZZZ</name>
<feature type="non-terminal residue" evidence="1">
    <location>
        <position position="32"/>
    </location>
</feature>
<protein>
    <submittedName>
        <fullName evidence="1">Uncharacterized protein</fullName>
    </submittedName>
</protein>
<feature type="non-terminal residue" evidence="1">
    <location>
        <position position="1"/>
    </location>
</feature>